<evidence type="ECO:0000313" key="1">
    <source>
        <dbReference type="EMBL" id="SBR89034.1"/>
    </source>
</evidence>
<name>A0A1A8Q761_9TELE</name>
<feature type="non-terminal residue" evidence="1">
    <location>
        <position position="131"/>
    </location>
</feature>
<reference evidence="1" key="1">
    <citation type="submission" date="2016-05" db="EMBL/GenBank/DDBJ databases">
        <authorList>
            <person name="Lavstsen T."/>
            <person name="Jespersen J.S."/>
        </authorList>
    </citation>
    <scope>NUCLEOTIDE SEQUENCE</scope>
    <source>
        <tissue evidence="1">Brain</tissue>
    </source>
</reference>
<sequence length="131" mass="15315">CSLSSKKNHFISFLSRIYQFAVFLPVSVLEPAINIRKSWRGFPPTITAAVSVPSIREPEGYKYVVFSRCKYFIHTRNLSLNNFKNLPVLFLLRFSRRNKKLKIQESSLMLNVKTFEQQLLTLLSFYSFLLS</sequence>
<protein>
    <submittedName>
        <fullName evidence="1">Proteoglycan 4b</fullName>
    </submittedName>
</protein>
<proteinExistence type="predicted"/>
<reference evidence="1" key="2">
    <citation type="submission" date="2016-06" db="EMBL/GenBank/DDBJ databases">
        <title>The genome of a short-lived fish provides insights into sex chromosome evolution and the genetic control of aging.</title>
        <authorList>
            <person name="Reichwald K."/>
            <person name="Felder M."/>
            <person name="Petzold A."/>
            <person name="Koch P."/>
            <person name="Groth M."/>
            <person name="Platzer M."/>
        </authorList>
    </citation>
    <scope>NUCLEOTIDE SEQUENCE</scope>
    <source>
        <tissue evidence="1">Brain</tissue>
    </source>
</reference>
<gene>
    <name evidence="1" type="primary">PRG4B</name>
</gene>
<dbReference type="EMBL" id="HAEH01010168">
    <property type="protein sequence ID" value="SBR89034.1"/>
    <property type="molecule type" value="Transcribed_RNA"/>
</dbReference>
<feature type="non-terminal residue" evidence="1">
    <location>
        <position position="1"/>
    </location>
</feature>
<organism evidence="1">
    <name type="scientific">Nothobranchius rachovii</name>
    <name type="common">bluefin notho</name>
    <dbReference type="NCBI Taxonomy" id="451742"/>
    <lineage>
        <taxon>Eukaryota</taxon>
        <taxon>Metazoa</taxon>
        <taxon>Chordata</taxon>
        <taxon>Craniata</taxon>
        <taxon>Vertebrata</taxon>
        <taxon>Euteleostomi</taxon>
        <taxon>Actinopterygii</taxon>
        <taxon>Neopterygii</taxon>
        <taxon>Teleostei</taxon>
        <taxon>Neoteleostei</taxon>
        <taxon>Acanthomorphata</taxon>
        <taxon>Ovalentaria</taxon>
        <taxon>Atherinomorphae</taxon>
        <taxon>Cyprinodontiformes</taxon>
        <taxon>Nothobranchiidae</taxon>
        <taxon>Nothobranchius</taxon>
    </lineage>
</organism>
<dbReference type="AlphaFoldDB" id="A0A1A8Q761"/>
<accession>A0A1A8Q761</accession>